<organism evidence="1 2">
    <name type="scientific">Rhizoctonia solani</name>
    <dbReference type="NCBI Taxonomy" id="456999"/>
    <lineage>
        <taxon>Eukaryota</taxon>
        <taxon>Fungi</taxon>
        <taxon>Dikarya</taxon>
        <taxon>Basidiomycota</taxon>
        <taxon>Agaricomycotina</taxon>
        <taxon>Agaricomycetes</taxon>
        <taxon>Cantharellales</taxon>
        <taxon>Ceratobasidiaceae</taxon>
        <taxon>Rhizoctonia</taxon>
    </lineage>
</organism>
<reference evidence="1 2" key="1">
    <citation type="submission" date="2015-07" db="EMBL/GenBank/DDBJ databases">
        <authorList>
            <person name="Noorani M."/>
        </authorList>
    </citation>
    <scope>NUCLEOTIDE SEQUENCE [LARGE SCALE GENOMIC DNA]</scope>
    <source>
        <strain evidence="1">BBA 69670</strain>
    </source>
</reference>
<proteinExistence type="predicted"/>
<evidence type="ECO:0000313" key="2">
    <source>
        <dbReference type="Proteomes" id="UP000044841"/>
    </source>
</evidence>
<evidence type="ECO:0000313" key="1">
    <source>
        <dbReference type="EMBL" id="CUA77817.1"/>
    </source>
</evidence>
<dbReference type="AlphaFoldDB" id="A0A0K6GGS9"/>
<gene>
    <name evidence="1" type="ORF">RSOLAG22IIIB_06802</name>
</gene>
<name>A0A0K6GGS9_9AGAM</name>
<protein>
    <submittedName>
        <fullName evidence="1">Uncharacterized protein</fullName>
    </submittedName>
</protein>
<dbReference type="EMBL" id="CYGV01001889">
    <property type="protein sequence ID" value="CUA77817.1"/>
    <property type="molecule type" value="Genomic_DNA"/>
</dbReference>
<keyword evidence="2" id="KW-1185">Reference proteome</keyword>
<sequence length="100" mass="10967">MSHYSSTPAPDAAAEAESKWLTEALLGRSDCDIFRQLDGLRRYIRSVGVTPSFRSPPPDLAAQRSDAMYRVLQSMDQAHDSGLPPGFARHTASFLVIGFV</sequence>
<accession>A0A0K6GGS9</accession>
<dbReference type="Proteomes" id="UP000044841">
    <property type="component" value="Unassembled WGS sequence"/>
</dbReference>